<dbReference type="GO" id="GO:0006412">
    <property type="term" value="P:translation"/>
    <property type="evidence" value="ECO:0007669"/>
    <property type="project" value="InterPro"/>
</dbReference>
<dbReference type="GO" id="GO:0008270">
    <property type="term" value="F:zinc ion binding"/>
    <property type="evidence" value="ECO:0007669"/>
    <property type="project" value="UniProtKB-KW"/>
</dbReference>
<keyword evidence="4" id="KW-0862">Zinc</keyword>
<evidence type="ECO:0000256" key="6">
    <source>
        <dbReference type="ARBA" id="ARBA00023274"/>
    </source>
</evidence>
<gene>
    <name evidence="9" type="ORF">HS088_TW01G00730</name>
</gene>
<organism evidence="9 10">
    <name type="scientific">Tripterygium wilfordii</name>
    <name type="common">Thunder God vine</name>
    <dbReference type="NCBI Taxonomy" id="458696"/>
    <lineage>
        <taxon>Eukaryota</taxon>
        <taxon>Viridiplantae</taxon>
        <taxon>Streptophyta</taxon>
        <taxon>Embryophyta</taxon>
        <taxon>Tracheophyta</taxon>
        <taxon>Spermatophyta</taxon>
        <taxon>Magnoliopsida</taxon>
        <taxon>eudicotyledons</taxon>
        <taxon>Gunneridae</taxon>
        <taxon>Pentapetalae</taxon>
        <taxon>rosids</taxon>
        <taxon>fabids</taxon>
        <taxon>Celastrales</taxon>
        <taxon>Celastraceae</taxon>
        <taxon>Tripterygium</taxon>
    </lineage>
</organism>
<dbReference type="InterPro" id="IPR031310">
    <property type="entry name" value="Ribosomal_uL5_N"/>
</dbReference>
<dbReference type="InterPro" id="IPR011016">
    <property type="entry name" value="Znf_RING-CH"/>
</dbReference>
<dbReference type="GO" id="GO:0003735">
    <property type="term" value="F:structural constituent of ribosome"/>
    <property type="evidence" value="ECO:0007669"/>
    <property type="project" value="InterPro"/>
</dbReference>
<dbReference type="Pfam" id="PF00673">
    <property type="entry name" value="Ribosomal_L5_C"/>
    <property type="match status" value="1"/>
</dbReference>
<sequence length="457" mass="50549">MNGNVQEVCRTRSQERTGDGVVVECVIVINTGENGSINEEGRVLRAKNDGLGLSDGVLNGDNLDGQETMSQAEQETGEKSSNSVDGVVPETLIVINSQNSCAQDGDLEVKRSDLRLGRVLEKPKGKVDGVEEQSCAIDVKHGDGGGGGGIKEKCDGEKVCRICHLSTEGSLENTVATMTTNAHMTSTSMDLIQLGCGCKDELGIAHVHCAEAWFKLKGNRLCEICGQTAKNITGVGDNRFMEEWNEQRYARNYNSSSERREGCWRGPPFCNFLMACLASEKKLSNPMREIKVQKLVLNISVGESGDRLTRAAKVLEQLSGQTPVYSKARYTVRSFGIRRNEKIACYVTVRGEKAMQLLESGLKVKEYELLRKNFSDTGCFGFGIQEHIDLGIKYDPSTGIYGMDFYVVLERPGYRVGRRRRCKSRVGIQHRVTKDDAMKWFQVKYEGVILNKSQNIA</sequence>
<protein>
    <submittedName>
        <fullName evidence="9">60S ribosomal protein L11</fullName>
    </submittedName>
</protein>
<dbReference type="PROSITE" id="PS00358">
    <property type="entry name" value="RIBOSOMAL_L5"/>
    <property type="match status" value="1"/>
</dbReference>
<dbReference type="Pfam" id="PF12906">
    <property type="entry name" value="RINGv"/>
    <property type="match status" value="1"/>
</dbReference>
<comment type="similarity">
    <text evidence="1">Belongs to the universal ribosomal protein uL5 family.</text>
</comment>
<keyword evidence="6" id="KW-0687">Ribonucleoprotein</keyword>
<evidence type="ECO:0000259" key="8">
    <source>
        <dbReference type="PROSITE" id="PS51292"/>
    </source>
</evidence>
<keyword evidence="10" id="KW-1185">Reference proteome</keyword>
<feature type="domain" description="RING-CH-type" evidence="8">
    <location>
        <begin position="152"/>
        <end position="232"/>
    </location>
</feature>
<evidence type="ECO:0000256" key="7">
    <source>
        <dbReference type="SAM" id="MobiDB-lite"/>
    </source>
</evidence>
<name>A0A7J7E2C7_TRIWF</name>
<dbReference type="PANTHER" id="PTHR11994">
    <property type="entry name" value="60S RIBOSOMAL PROTEIN L11-RELATED"/>
    <property type="match status" value="1"/>
</dbReference>
<proteinExistence type="inferred from homology"/>
<dbReference type="InterPro" id="IPR057266">
    <property type="entry name" value="Ribosomal_uL5_euk/arc-type"/>
</dbReference>
<dbReference type="InterPro" id="IPR020929">
    <property type="entry name" value="Ribosomal_uL5_CS"/>
</dbReference>
<keyword evidence="2" id="KW-0479">Metal-binding</keyword>
<evidence type="ECO:0000256" key="1">
    <source>
        <dbReference type="ARBA" id="ARBA00008553"/>
    </source>
</evidence>
<evidence type="ECO:0000313" key="9">
    <source>
        <dbReference type="EMBL" id="KAF5752812.1"/>
    </source>
</evidence>
<dbReference type="SMART" id="SM00744">
    <property type="entry name" value="RINGv"/>
    <property type="match status" value="1"/>
</dbReference>
<dbReference type="InterPro" id="IPR031309">
    <property type="entry name" value="Ribosomal_uL5_C"/>
</dbReference>
<dbReference type="GO" id="GO:1990904">
    <property type="term" value="C:ribonucleoprotein complex"/>
    <property type="evidence" value="ECO:0007669"/>
    <property type="project" value="UniProtKB-KW"/>
</dbReference>
<evidence type="ECO:0000256" key="4">
    <source>
        <dbReference type="ARBA" id="ARBA00022833"/>
    </source>
</evidence>
<dbReference type="Gene3D" id="3.30.40.10">
    <property type="entry name" value="Zinc/RING finger domain, C3HC4 (zinc finger)"/>
    <property type="match status" value="1"/>
</dbReference>
<dbReference type="NCBIfam" id="NF003258">
    <property type="entry name" value="PRK04219.1"/>
    <property type="match status" value="1"/>
</dbReference>
<comment type="caution">
    <text evidence="9">The sequence shown here is derived from an EMBL/GenBank/DDBJ whole genome shotgun (WGS) entry which is preliminary data.</text>
</comment>
<dbReference type="EMBL" id="JAAARO010000001">
    <property type="protein sequence ID" value="KAF5752812.1"/>
    <property type="molecule type" value="Genomic_DNA"/>
</dbReference>
<evidence type="ECO:0000256" key="5">
    <source>
        <dbReference type="ARBA" id="ARBA00022980"/>
    </source>
</evidence>
<feature type="compositionally biased region" description="Polar residues" evidence="7">
    <location>
        <begin position="65"/>
        <end position="84"/>
    </location>
</feature>
<dbReference type="InterPro" id="IPR022803">
    <property type="entry name" value="Ribosomal_uL5_dom_sf"/>
</dbReference>
<dbReference type="FunFam" id="3.30.1440.10:FF:000002">
    <property type="entry name" value="60S ribosomal protein L11"/>
    <property type="match status" value="1"/>
</dbReference>
<keyword evidence="3" id="KW-0863">Zinc-finger</keyword>
<dbReference type="Gene3D" id="3.30.1440.10">
    <property type="match status" value="1"/>
</dbReference>
<dbReference type="AlphaFoldDB" id="A0A7J7E2C7"/>
<accession>A0A7J7E2C7</accession>
<reference evidence="9 10" key="1">
    <citation type="journal article" date="2020" name="Nat. Commun.">
        <title>Genome of Tripterygium wilfordii and identification of cytochrome P450 involved in triptolide biosynthesis.</title>
        <authorList>
            <person name="Tu L."/>
            <person name="Su P."/>
            <person name="Zhang Z."/>
            <person name="Gao L."/>
            <person name="Wang J."/>
            <person name="Hu T."/>
            <person name="Zhou J."/>
            <person name="Zhang Y."/>
            <person name="Zhao Y."/>
            <person name="Liu Y."/>
            <person name="Song Y."/>
            <person name="Tong Y."/>
            <person name="Lu Y."/>
            <person name="Yang J."/>
            <person name="Xu C."/>
            <person name="Jia M."/>
            <person name="Peters R.J."/>
            <person name="Huang L."/>
            <person name="Gao W."/>
        </authorList>
    </citation>
    <scope>NUCLEOTIDE SEQUENCE [LARGE SCALE GENOMIC DNA]</scope>
    <source>
        <strain evidence="10">cv. XIE 37</strain>
        <tissue evidence="9">Leaf</tissue>
    </source>
</reference>
<dbReference type="InParanoid" id="A0A7J7E2C7"/>
<dbReference type="PROSITE" id="PS51292">
    <property type="entry name" value="ZF_RING_CH"/>
    <property type="match status" value="1"/>
</dbReference>
<dbReference type="SUPFAM" id="SSF57850">
    <property type="entry name" value="RING/U-box"/>
    <property type="match status" value="1"/>
</dbReference>
<dbReference type="InterPro" id="IPR013083">
    <property type="entry name" value="Znf_RING/FYVE/PHD"/>
</dbReference>
<dbReference type="Pfam" id="PF00281">
    <property type="entry name" value="Ribosomal_L5"/>
    <property type="match status" value="1"/>
</dbReference>
<evidence type="ECO:0000313" key="10">
    <source>
        <dbReference type="Proteomes" id="UP000593562"/>
    </source>
</evidence>
<evidence type="ECO:0000256" key="2">
    <source>
        <dbReference type="ARBA" id="ARBA00022723"/>
    </source>
</evidence>
<dbReference type="Proteomes" id="UP000593562">
    <property type="component" value="Unassembled WGS sequence"/>
</dbReference>
<dbReference type="InterPro" id="IPR002132">
    <property type="entry name" value="Ribosomal_uL5"/>
</dbReference>
<keyword evidence="5 9" id="KW-0689">Ribosomal protein</keyword>
<dbReference type="GO" id="GO:0005840">
    <property type="term" value="C:ribosome"/>
    <property type="evidence" value="ECO:0007669"/>
    <property type="project" value="UniProtKB-KW"/>
</dbReference>
<feature type="region of interest" description="Disordered" evidence="7">
    <location>
        <begin position="55"/>
        <end position="84"/>
    </location>
</feature>
<dbReference type="SUPFAM" id="SSF55282">
    <property type="entry name" value="RL5-like"/>
    <property type="match status" value="1"/>
</dbReference>
<evidence type="ECO:0000256" key="3">
    <source>
        <dbReference type="ARBA" id="ARBA00022771"/>
    </source>
</evidence>